<evidence type="ECO:0000313" key="2">
    <source>
        <dbReference type="EMBL" id="KHJ90453.1"/>
    </source>
</evidence>
<evidence type="ECO:0000256" key="1">
    <source>
        <dbReference type="SAM" id="Coils"/>
    </source>
</evidence>
<dbReference type="OrthoDB" id="5877285at2759"/>
<reference evidence="2 3" key="1">
    <citation type="submission" date="2014-03" db="EMBL/GenBank/DDBJ databases">
        <title>Draft genome of the hookworm Oesophagostomum dentatum.</title>
        <authorList>
            <person name="Mitreva M."/>
        </authorList>
    </citation>
    <scope>NUCLEOTIDE SEQUENCE [LARGE SCALE GENOMIC DNA]</scope>
    <source>
        <strain evidence="2 3">OD-Hann</strain>
    </source>
</reference>
<keyword evidence="3" id="KW-1185">Reference proteome</keyword>
<sequence>MFSSCKDIKELQECLVRKQEWIEYLEKQCDEVDELEENYRKQISDLCKERDALQAQIDPSSAPAKPVVPNLLDALTEGVKPLTPDHAVNQSIRATLEEAENEIESLKLEVQALRKEKEQLEKEPENQIESLKSEMQALKKEKERLEKEVMFSSCKDIKELQECLVKKQEWIEYLEKQCDDIDELEAQYKEEIAQLCKERDALKAQIDPSSVPVVPNLQEALKKG</sequence>
<feature type="coiled-coil region" evidence="1">
    <location>
        <begin position="89"/>
        <end position="205"/>
    </location>
</feature>
<proteinExistence type="predicted"/>
<feature type="coiled-coil region" evidence="1">
    <location>
        <begin position="18"/>
        <end position="56"/>
    </location>
</feature>
<evidence type="ECO:0000313" key="3">
    <source>
        <dbReference type="Proteomes" id="UP000053660"/>
    </source>
</evidence>
<dbReference type="AlphaFoldDB" id="A0A0B1SYR4"/>
<protein>
    <submittedName>
        <fullName evidence="2">Uncharacterized protein</fullName>
    </submittedName>
</protein>
<dbReference type="Gene3D" id="1.10.287.1490">
    <property type="match status" value="1"/>
</dbReference>
<accession>A0A0B1SYR4</accession>
<organism evidence="2 3">
    <name type="scientific">Oesophagostomum dentatum</name>
    <name type="common">Nodular worm</name>
    <dbReference type="NCBI Taxonomy" id="61180"/>
    <lineage>
        <taxon>Eukaryota</taxon>
        <taxon>Metazoa</taxon>
        <taxon>Ecdysozoa</taxon>
        <taxon>Nematoda</taxon>
        <taxon>Chromadorea</taxon>
        <taxon>Rhabditida</taxon>
        <taxon>Rhabditina</taxon>
        <taxon>Rhabditomorpha</taxon>
        <taxon>Strongyloidea</taxon>
        <taxon>Strongylidae</taxon>
        <taxon>Oesophagostomum</taxon>
    </lineage>
</organism>
<dbReference type="EMBL" id="KN552997">
    <property type="protein sequence ID" value="KHJ90453.1"/>
    <property type="molecule type" value="Genomic_DNA"/>
</dbReference>
<gene>
    <name evidence="2" type="ORF">OESDEN_09704</name>
</gene>
<keyword evidence="1" id="KW-0175">Coiled coil</keyword>
<name>A0A0B1SYR4_OESDE</name>
<dbReference type="Proteomes" id="UP000053660">
    <property type="component" value="Unassembled WGS sequence"/>
</dbReference>